<dbReference type="EMBL" id="JAVRHL010000002">
    <property type="protein sequence ID" value="MDT0682218.1"/>
    <property type="molecule type" value="Genomic_DNA"/>
</dbReference>
<dbReference type="InterPro" id="IPR016181">
    <property type="entry name" value="Acyl_CoA_acyltransferase"/>
</dbReference>
<dbReference type="Pfam" id="PF00583">
    <property type="entry name" value="Acetyltransf_1"/>
    <property type="match status" value="1"/>
</dbReference>
<evidence type="ECO:0000313" key="4">
    <source>
        <dbReference type="EMBL" id="MDT0682218.1"/>
    </source>
</evidence>
<keyword evidence="1" id="KW-0808">Transferase</keyword>
<dbReference type="InterPro" id="IPR050832">
    <property type="entry name" value="Bact_Acetyltransf"/>
</dbReference>
<organism evidence="4 5">
    <name type="scientific">Tropicimonas omnivorans</name>
    <dbReference type="NCBI Taxonomy" id="3075590"/>
    <lineage>
        <taxon>Bacteria</taxon>
        <taxon>Pseudomonadati</taxon>
        <taxon>Pseudomonadota</taxon>
        <taxon>Alphaproteobacteria</taxon>
        <taxon>Rhodobacterales</taxon>
        <taxon>Roseobacteraceae</taxon>
        <taxon>Tropicimonas</taxon>
    </lineage>
</organism>
<dbReference type="PANTHER" id="PTHR43877">
    <property type="entry name" value="AMINOALKYLPHOSPHONATE N-ACETYLTRANSFERASE-RELATED-RELATED"/>
    <property type="match status" value="1"/>
</dbReference>
<keyword evidence="5" id="KW-1185">Reference proteome</keyword>
<keyword evidence="2" id="KW-0012">Acyltransferase</keyword>
<evidence type="ECO:0000313" key="5">
    <source>
        <dbReference type="Proteomes" id="UP001265259"/>
    </source>
</evidence>
<sequence length="165" mass="18405">MEDVKIVRLGAKDLPLFKAIRLESLRCSPSSFANTEADWLRLPDPEWLNRLKTPVYAALKGDEPVGIMGLLLQTGEKRAHRATLVMVYLRESERGAGLADRLLSAVTAFAVGSGVRQLELTVNDDNVAAIRFYERHGFEQAGRVPRALIEGGRDVDELFMVRRLS</sequence>
<dbReference type="Gene3D" id="3.40.630.30">
    <property type="match status" value="1"/>
</dbReference>
<dbReference type="SUPFAM" id="SSF55729">
    <property type="entry name" value="Acyl-CoA N-acyltransferases (Nat)"/>
    <property type="match status" value="1"/>
</dbReference>
<dbReference type="RefSeq" id="WP_311689992.1">
    <property type="nucleotide sequence ID" value="NZ_JAVRHL010000002.1"/>
</dbReference>
<accession>A0ABU3DES3</accession>
<evidence type="ECO:0000256" key="2">
    <source>
        <dbReference type="ARBA" id="ARBA00023315"/>
    </source>
</evidence>
<gene>
    <name evidence="4" type="ORF">RM543_05945</name>
</gene>
<dbReference type="PANTHER" id="PTHR43877:SF2">
    <property type="entry name" value="AMINOALKYLPHOSPHONATE N-ACETYLTRANSFERASE-RELATED"/>
    <property type="match status" value="1"/>
</dbReference>
<comment type="caution">
    <text evidence="4">The sequence shown here is derived from an EMBL/GenBank/DDBJ whole genome shotgun (WGS) entry which is preliminary data.</text>
</comment>
<feature type="domain" description="N-acetyltransferase" evidence="3">
    <location>
        <begin position="4"/>
        <end position="165"/>
    </location>
</feature>
<dbReference type="Proteomes" id="UP001265259">
    <property type="component" value="Unassembled WGS sequence"/>
</dbReference>
<protein>
    <submittedName>
        <fullName evidence="4">GNAT family N-acetyltransferase</fullName>
    </submittedName>
</protein>
<dbReference type="InterPro" id="IPR000182">
    <property type="entry name" value="GNAT_dom"/>
</dbReference>
<reference evidence="4 5" key="1">
    <citation type="submission" date="2023-09" db="EMBL/GenBank/DDBJ databases">
        <authorList>
            <person name="Rey-Velasco X."/>
        </authorList>
    </citation>
    <scope>NUCLEOTIDE SEQUENCE [LARGE SCALE GENOMIC DNA]</scope>
    <source>
        <strain evidence="4 5">F158</strain>
    </source>
</reference>
<name>A0ABU3DES3_9RHOB</name>
<proteinExistence type="predicted"/>
<dbReference type="CDD" id="cd04301">
    <property type="entry name" value="NAT_SF"/>
    <property type="match status" value="1"/>
</dbReference>
<evidence type="ECO:0000256" key="1">
    <source>
        <dbReference type="ARBA" id="ARBA00022679"/>
    </source>
</evidence>
<dbReference type="PROSITE" id="PS51186">
    <property type="entry name" value="GNAT"/>
    <property type="match status" value="1"/>
</dbReference>
<evidence type="ECO:0000259" key="3">
    <source>
        <dbReference type="PROSITE" id="PS51186"/>
    </source>
</evidence>